<reference evidence="1 2" key="1">
    <citation type="journal article" date="2013" name="J. Microbiol.">
        <title>Lysinibacillus chungkukjangi sp. nov., isolated from Chungkukjang, Korean fermented soybean food.</title>
        <authorList>
            <person name="Kim S.J."/>
            <person name="Jang Y.H."/>
            <person name="Hamada M."/>
            <person name="Ahn J.H."/>
            <person name="Weon H.Y."/>
            <person name="Suzuki K."/>
            <person name="Whang K.S."/>
            <person name="Kwon S.W."/>
        </authorList>
    </citation>
    <scope>NUCLEOTIDE SEQUENCE [LARGE SCALE GENOMIC DNA]</scope>
    <source>
        <strain evidence="1 2">MCCC 1A12701</strain>
    </source>
</reference>
<name>A0A3N9UI75_9BACI</name>
<dbReference type="OrthoDB" id="2390014at2"/>
<protein>
    <submittedName>
        <fullName evidence="1">Uncharacterized protein</fullName>
    </submittedName>
</protein>
<evidence type="ECO:0000313" key="2">
    <source>
        <dbReference type="Proteomes" id="UP000274033"/>
    </source>
</evidence>
<dbReference type="Proteomes" id="UP000274033">
    <property type="component" value="Unassembled WGS sequence"/>
</dbReference>
<evidence type="ECO:0000313" key="1">
    <source>
        <dbReference type="EMBL" id="RQW71592.1"/>
    </source>
</evidence>
<accession>A0A3N9UI75</accession>
<dbReference type="EMBL" id="RRCT01000031">
    <property type="protein sequence ID" value="RQW71592.1"/>
    <property type="molecule type" value="Genomic_DNA"/>
</dbReference>
<sequence length="98" mass="10917">MAKLKGKGFVISALVAGGAAYLSKKQNRDKTMNFLTQVQSKFSSLFGPKAVMDYSFKELTETAAGSSELRIRENNFISEGGSQTHLEYYNENEQRVLN</sequence>
<gene>
    <name evidence="1" type="ORF">EBB45_18960</name>
</gene>
<dbReference type="RefSeq" id="WP_124766907.1">
    <property type="nucleotide sequence ID" value="NZ_JAFBDY010000033.1"/>
</dbReference>
<keyword evidence="2" id="KW-1185">Reference proteome</keyword>
<comment type="caution">
    <text evidence="1">The sequence shown here is derived from an EMBL/GenBank/DDBJ whole genome shotgun (WGS) entry which is preliminary data.</text>
</comment>
<dbReference type="AlphaFoldDB" id="A0A3N9UI75"/>
<proteinExistence type="predicted"/>
<organism evidence="1 2">
    <name type="scientific">Lysinibacillus composti</name>
    <dbReference type="NCBI Taxonomy" id="720633"/>
    <lineage>
        <taxon>Bacteria</taxon>
        <taxon>Bacillati</taxon>
        <taxon>Bacillota</taxon>
        <taxon>Bacilli</taxon>
        <taxon>Bacillales</taxon>
        <taxon>Bacillaceae</taxon>
        <taxon>Lysinibacillus</taxon>
    </lineage>
</organism>